<organism evidence="2">
    <name type="scientific">Ignavibacterium album</name>
    <dbReference type="NCBI Taxonomy" id="591197"/>
    <lineage>
        <taxon>Bacteria</taxon>
        <taxon>Pseudomonadati</taxon>
        <taxon>Ignavibacteriota</taxon>
        <taxon>Ignavibacteria</taxon>
        <taxon>Ignavibacteriales</taxon>
        <taxon>Ignavibacteriaceae</taxon>
        <taxon>Ignavibacterium</taxon>
    </lineage>
</organism>
<dbReference type="SUPFAM" id="SSF56954">
    <property type="entry name" value="Outer membrane efflux proteins (OEP)"/>
    <property type="match status" value="1"/>
</dbReference>
<comment type="similarity">
    <text evidence="1">Belongs to the outer membrane factor (OMF) (TC 1.B.17) family.</text>
</comment>
<proteinExistence type="inferred from homology"/>
<dbReference type="Pfam" id="PF02321">
    <property type="entry name" value="OEP"/>
    <property type="match status" value="2"/>
</dbReference>
<protein>
    <submittedName>
        <fullName evidence="2">TolC family protein</fullName>
    </submittedName>
</protein>
<dbReference type="GO" id="GO:0015562">
    <property type="term" value="F:efflux transmembrane transporter activity"/>
    <property type="evidence" value="ECO:0007669"/>
    <property type="project" value="InterPro"/>
</dbReference>
<evidence type="ECO:0000256" key="1">
    <source>
        <dbReference type="ARBA" id="ARBA00007613"/>
    </source>
</evidence>
<sequence length="430" mass="49492">MLRTFFLFISVFLVINVYAQENNKIIKLSLENAIEIVQQQNPEILSALKEIDASVGRILQAGRLQNAEISVEANEIPNAYKLGDAGELDINFNQPIEFFGKRSNRIQVAEKQKRIAELKYERIKKIITSQVKKVYYAGLLSKQIVESIEVNINLLNDFLAQVTDRYQAGTSSYLDIIRAKVETARLKNELFEARKNYQQIIAQLNILLGNENETEFMLIDSLNYNYSKINRDTLVYLYSSQSNLLKIAELQVEESKSFLSLAEKNALPDFNFGLSFQNRQSDLNKRFNQYLGLNIGISLPMFYSGGVRGDIQEADANLEISEIRYQYVKSRIIQNTRTAFNNFQFAEEQLRLFDTSLLRDIEDELRAGITAYQNNQIDLLNLFDIYRTYRATKVEYSRTVYNTLVALTELEVASEKWNLPTGQADTDLTD</sequence>
<dbReference type="PANTHER" id="PTHR30203">
    <property type="entry name" value="OUTER MEMBRANE CATION EFFLUX PROTEIN"/>
    <property type="match status" value="1"/>
</dbReference>
<dbReference type="Gene3D" id="1.20.1600.10">
    <property type="entry name" value="Outer membrane efflux proteins (OEP)"/>
    <property type="match status" value="1"/>
</dbReference>
<evidence type="ECO:0000313" key="2">
    <source>
        <dbReference type="EMBL" id="HFI91924.1"/>
    </source>
</evidence>
<comment type="caution">
    <text evidence="2">The sequence shown here is derived from an EMBL/GenBank/DDBJ whole genome shotgun (WGS) entry which is preliminary data.</text>
</comment>
<name>A0A7V3E865_9BACT</name>
<dbReference type="InterPro" id="IPR003423">
    <property type="entry name" value="OMP_efflux"/>
</dbReference>
<dbReference type="EMBL" id="DSUJ01000008">
    <property type="protein sequence ID" value="HFI91924.1"/>
    <property type="molecule type" value="Genomic_DNA"/>
</dbReference>
<dbReference type="InterPro" id="IPR010131">
    <property type="entry name" value="MdtP/NodT-like"/>
</dbReference>
<accession>A0A7V3E865</accession>
<gene>
    <name evidence="2" type="ORF">ENS31_10435</name>
</gene>
<dbReference type="AlphaFoldDB" id="A0A7V3E865"/>
<reference evidence="2" key="1">
    <citation type="journal article" date="2020" name="mSystems">
        <title>Genome- and Community-Level Interaction Insights into Carbon Utilization and Element Cycling Functions of Hydrothermarchaeota in Hydrothermal Sediment.</title>
        <authorList>
            <person name="Zhou Z."/>
            <person name="Liu Y."/>
            <person name="Xu W."/>
            <person name="Pan J."/>
            <person name="Luo Z.H."/>
            <person name="Li M."/>
        </authorList>
    </citation>
    <scope>NUCLEOTIDE SEQUENCE [LARGE SCALE GENOMIC DNA]</scope>
    <source>
        <strain evidence="2">SpSt-479</strain>
    </source>
</reference>